<keyword evidence="3" id="KW-1185">Reference proteome</keyword>
<dbReference type="Proteomes" id="UP001341840">
    <property type="component" value="Unassembled WGS sequence"/>
</dbReference>
<gene>
    <name evidence="2" type="ORF">PIB30_074542</name>
</gene>
<evidence type="ECO:0000313" key="3">
    <source>
        <dbReference type="Proteomes" id="UP001341840"/>
    </source>
</evidence>
<dbReference type="EMBL" id="JASCZI010000929">
    <property type="protein sequence ID" value="MED6113831.1"/>
    <property type="molecule type" value="Genomic_DNA"/>
</dbReference>
<proteinExistence type="predicted"/>
<accession>A0ABU6QQD2</accession>
<sequence length="215" mass="23437">MPTRDYFDWWQDACRACFLSHQDALDDPRPDDIPDDVPLTRHVRGGRGRGPDGEPQRPVGVMDLEEEEEYARQEDITEPSGHGGGAQGDQIHTEASLCYFLWASSIVARYKIARDAPQVQPRHPPPPCTTTDMSWIPPLTPPSEGLGVGGSAPLGHQFGTRPSWEYPHIQSGSGSSLMMPGSHHPPQPSTAPVICPVPPQPSMRHILTSSAPSTV</sequence>
<feature type="region of interest" description="Disordered" evidence="1">
    <location>
        <begin position="165"/>
        <end position="190"/>
    </location>
</feature>
<protein>
    <submittedName>
        <fullName evidence="2">Uncharacterized protein</fullName>
    </submittedName>
</protein>
<evidence type="ECO:0000256" key="1">
    <source>
        <dbReference type="SAM" id="MobiDB-lite"/>
    </source>
</evidence>
<name>A0ABU6QQD2_9FABA</name>
<evidence type="ECO:0000313" key="2">
    <source>
        <dbReference type="EMBL" id="MED6113831.1"/>
    </source>
</evidence>
<organism evidence="2 3">
    <name type="scientific">Stylosanthes scabra</name>
    <dbReference type="NCBI Taxonomy" id="79078"/>
    <lineage>
        <taxon>Eukaryota</taxon>
        <taxon>Viridiplantae</taxon>
        <taxon>Streptophyta</taxon>
        <taxon>Embryophyta</taxon>
        <taxon>Tracheophyta</taxon>
        <taxon>Spermatophyta</taxon>
        <taxon>Magnoliopsida</taxon>
        <taxon>eudicotyledons</taxon>
        <taxon>Gunneridae</taxon>
        <taxon>Pentapetalae</taxon>
        <taxon>rosids</taxon>
        <taxon>fabids</taxon>
        <taxon>Fabales</taxon>
        <taxon>Fabaceae</taxon>
        <taxon>Papilionoideae</taxon>
        <taxon>50 kb inversion clade</taxon>
        <taxon>dalbergioids sensu lato</taxon>
        <taxon>Dalbergieae</taxon>
        <taxon>Pterocarpus clade</taxon>
        <taxon>Stylosanthes</taxon>
    </lineage>
</organism>
<feature type="region of interest" description="Disordered" evidence="1">
    <location>
        <begin position="24"/>
        <end position="89"/>
    </location>
</feature>
<feature type="compositionally biased region" description="Low complexity" evidence="1">
    <location>
        <begin position="171"/>
        <end position="182"/>
    </location>
</feature>
<comment type="caution">
    <text evidence="2">The sequence shown here is derived from an EMBL/GenBank/DDBJ whole genome shotgun (WGS) entry which is preliminary data.</text>
</comment>
<reference evidence="2 3" key="1">
    <citation type="journal article" date="2023" name="Plants (Basel)">
        <title>Bridging the Gap: Combining Genomics and Transcriptomics Approaches to Understand Stylosanthes scabra, an Orphan Legume from the Brazilian Caatinga.</title>
        <authorList>
            <person name="Ferreira-Neto J.R.C."/>
            <person name="da Silva M.D."/>
            <person name="Binneck E."/>
            <person name="de Melo N.F."/>
            <person name="da Silva R.H."/>
            <person name="de Melo A.L.T.M."/>
            <person name="Pandolfi V."/>
            <person name="Bustamante F.O."/>
            <person name="Brasileiro-Vidal A.C."/>
            <person name="Benko-Iseppon A.M."/>
        </authorList>
    </citation>
    <scope>NUCLEOTIDE SEQUENCE [LARGE SCALE GENOMIC DNA]</scope>
    <source>
        <tissue evidence="2">Leaves</tissue>
    </source>
</reference>